<feature type="domain" description="SpoVT-AbrB" evidence="2">
    <location>
        <begin position="4"/>
        <end position="49"/>
    </location>
</feature>
<dbReference type="OrthoDB" id="30861at2157"/>
<dbReference type="PANTHER" id="PTHR34860">
    <property type="entry name" value="REPRESSOR-LIKE PROTEIN SSO7C3"/>
    <property type="match status" value="1"/>
</dbReference>
<dbReference type="EMBL" id="SHMR01000001">
    <property type="protein sequence ID" value="RZH68994.1"/>
    <property type="molecule type" value="Genomic_DNA"/>
</dbReference>
<evidence type="ECO:0000313" key="3">
    <source>
        <dbReference type="EMBL" id="RZH68994.1"/>
    </source>
</evidence>
<keyword evidence="3" id="KW-0238">DNA-binding</keyword>
<organism evidence="3 4">
    <name type="scientific">Natrinema altunense</name>
    <dbReference type="NCBI Taxonomy" id="222984"/>
    <lineage>
        <taxon>Archaea</taxon>
        <taxon>Methanobacteriati</taxon>
        <taxon>Methanobacteriota</taxon>
        <taxon>Stenosarchaea group</taxon>
        <taxon>Halobacteria</taxon>
        <taxon>Halobacteriales</taxon>
        <taxon>Natrialbaceae</taxon>
        <taxon>Natrinema</taxon>
    </lineage>
</organism>
<comment type="caution">
    <text evidence="3">The sequence shown here is derived from an EMBL/GenBank/DDBJ whole genome shotgun (WGS) entry which is preliminary data.</text>
</comment>
<accession>A0A482Y3W7</accession>
<sequence length="90" mass="10300">MVDAEKRKVGDRGQITLPKRLRDAFDIHGGDEVTVREDGDKIVIEKPTSREELAEGYRRRADRHRELADETATLSREANNLLGDAPEWEE</sequence>
<dbReference type="SMART" id="SM00966">
    <property type="entry name" value="SpoVT_AbrB"/>
    <property type="match status" value="1"/>
</dbReference>
<evidence type="ECO:0000313" key="4">
    <source>
        <dbReference type="Proteomes" id="UP000292704"/>
    </source>
</evidence>
<dbReference type="PROSITE" id="PS51740">
    <property type="entry name" value="SPOVT_ABRB"/>
    <property type="match status" value="1"/>
</dbReference>
<dbReference type="InterPro" id="IPR052975">
    <property type="entry name" value="Repressor-like_regulatory"/>
</dbReference>
<name>A0A482Y3W7_9EURY</name>
<proteinExistence type="predicted"/>
<evidence type="ECO:0000259" key="2">
    <source>
        <dbReference type="PROSITE" id="PS51740"/>
    </source>
</evidence>
<gene>
    <name evidence="3" type="ORF">ELS17_05950</name>
</gene>
<dbReference type="STRING" id="222984.GCA_000731985_02279"/>
<dbReference type="RefSeq" id="WP_130169921.1">
    <property type="nucleotide sequence ID" value="NZ_SHMR01000001.1"/>
</dbReference>
<dbReference type="Pfam" id="PF04014">
    <property type="entry name" value="MazE_antitoxin"/>
    <property type="match status" value="1"/>
</dbReference>
<dbReference type="AlphaFoldDB" id="A0A482Y3W7"/>
<protein>
    <submittedName>
        <fullName evidence="3">AbrB/MazE/SpoVT family DNA-binding domain-containing protein</fullName>
    </submittedName>
</protein>
<feature type="compositionally biased region" description="Basic and acidic residues" evidence="1">
    <location>
        <begin position="53"/>
        <end position="68"/>
    </location>
</feature>
<dbReference type="GO" id="GO:0003677">
    <property type="term" value="F:DNA binding"/>
    <property type="evidence" value="ECO:0007669"/>
    <property type="project" value="UniProtKB-KW"/>
</dbReference>
<dbReference type="PANTHER" id="PTHR34860:SF6">
    <property type="entry name" value="REPRESSOR-LIKE PROTEIN SSO7C3"/>
    <property type="match status" value="1"/>
</dbReference>
<feature type="region of interest" description="Disordered" evidence="1">
    <location>
        <begin position="53"/>
        <end position="72"/>
    </location>
</feature>
<evidence type="ECO:0000256" key="1">
    <source>
        <dbReference type="SAM" id="MobiDB-lite"/>
    </source>
</evidence>
<reference evidence="3 4" key="1">
    <citation type="submission" date="2019-02" db="EMBL/GenBank/DDBJ databases">
        <title>Genome analysis provides insights into bioremediation potentialities and Haloocin production by Natrinema altunense strain 4.1R isolated from Chott Douz in Tunisian desert.</title>
        <authorList>
            <person name="Najjari A."/>
            <person name="Youssef N."/>
            <person name="Ben Dhia O."/>
            <person name="Ferjani R."/>
            <person name="El Hidri D."/>
            <person name="Ouzari H.I."/>
            <person name="Cherif A."/>
        </authorList>
    </citation>
    <scope>NUCLEOTIDE SEQUENCE [LARGE SCALE GENOMIC DNA]</scope>
    <source>
        <strain evidence="3 4">4.1R</strain>
    </source>
</reference>
<dbReference type="NCBIfam" id="TIGR01439">
    <property type="entry name" value="lp_hng_hel_AbrB"/>
    <property type="match status" value="1"/>
</dbReference>
<dbReference type="Proteomes" id="UP000292704">
    <property type="component" value="Unassembled WGS sequence"/>
</dbReference>
<dbReference type="InterPro" id="IPR007159">
    <property type="entry name" value="SpoVT-AbrB_dom"/>
</dbReference>
<dbReference type="Gene3D" id="2.10.260.10">
    <property type="match status" value="1"/>
</dbReference>
<dbReference type="InterPro" id="IPR037914">
    <property type="entry name" value="SpoVT-AbrB_sf"/>
</dbReference>
<dbReference type="SUPFAM" id="SSF89447">
    <property type="entry name" value="AbrB/MazE/MraZ-like"/>
    <property type="match status" value="1"/>
</dbReference>